<dbReference type="Proteomes" id="UP000007947">
    <property type="component" value="Chromosome"/>
</dbReference>
<dbReference type="PANTHER" id="PTHR43798">
    <property type="entry name" value="MONOACYLGLYCEROL LIPASE"/>
    <property type="match status" value="1"/>
</dbReference>
<organism evidence="4 5">
    <name type="scientific">Microlunatus phosphovorus (strain ATCC 700054 / DSM 10555 / JCM 9379 / NBRC 101784 / NCIMB 13414 / VKM Ac-1990 / NM-1)</name>
    <dbReference type="NCBI Taxonomy" id="1032480"/>
    <lineage>
        <taxon>Bacteria</taxon>
        <taxon>Bacillati</taxon>
        <taxon>Actinomycetota</taxon>
        <taxon>Actinomycetes</taxon>
        <taxon>Propionibacteriales</taxon>
        <taxon>Propionibacteriaceae</taxon>
        <taxon>Microlunatus</taxon>
    </lineage>
</organism>
<dbReference type="SUPFAM" id="SSF53474">
    <property type="entry name" value="alpha/beta-Hydrolases"/>
    <property type="match status" value="1"/>
</dbReference>
<protein>
    <submittedName>
        <fullName evidence="4">Peptidase S33 family protein</fullName>
    </submittedName>
</protein>
<proteinExistence type="predicted"/>
<dbReference type="eggNOG" id="COG0596">
    <property type="taxonomic scope" value="Bacteria"/>
</dbReference>
<dbReference type="Gene3D" id="3.40.50.1820">
    <property type="entry name" value="alpha/beta hydrolase"/>
    <property type="match status" value="1"/>
</dbReference>
<feature type="chain" id="PRO_5039592221" evidence="2">
    <location>
        <begin position="21"/>
        <end position="345"/>
    </location>
</feature>
<dbReference type="GO" id="GO:0016020">
    <property type="term" value="C:membrane"/>
    <property type="evidence" value="ECO:0007669"/>
    <property type="project" value="TreeGrafter"/>
</dbReference>
<evidence type="ECO:0000256" key="1">
    <source>
        <dbReference type="SAM" id="MobiDB-lite"/>
    </source>
</evidence>
<feature type="region of interest" description="Disordered" evidence="1">
    <location>
        <begin position="26"/>
        <end position="49"/>
    </location>
</feature>
<evidence type="ECO:0000259" key="3">
    <source>
        <dbReference type="Pfam" id="PF00561"/>
    </source>
</evidence>
<dbReference type="OrthoDB" id="2987348at2"/>
<dbReference type="STRING" id="1032480.MLP_18970"/>
<accession>F5XT39</accession>
<dbReference type="InterPro" id="IPR050266">
    <property type="entry name" value="AB_hydrolase_sf"/>
</dbReference>
<dbReference type="InterPro" id="IPR000073">
    <property type="entry name" value="AB_hydrolase_1"/>
</dbReference>
<name>F5XT39_MICPN</name>
<dbReference type="EMBL" id="AP012204">
    <property type="protein sequence ID" value="BAK34911.1"/>
    <property type="molecule type" value="Genomic_DNA"/>
</dbReference>
<feature type="signal peptide" evidence="2">
    <location>
        <begin position="1"/>
        <end position="20"/>
    </location>
</feature>
<reference evidence="4 5" key="1">
    <citation type="submission" date="2011-05" db="EMBL/GenBank/DDBJ databases">
        <title>Whole genome sequence of Microlunatus phosphovorus NM-1.</title>
        <authorList>
            <person name="Hosoyama A."/>
            <person name="Sasaki K."/>
            <person name="Harada T."/>
            <person name="Igarashi R."/>
            <person name="Kawakoshi A."/>
            <person name="Sasagawa M."/>
            <person name="Fukada J."/>
            <person name="Nakamura S."/>
            <person name="Katano Y."/>
            <person name="Hanada S."/>
            <person name="Kamagata Y."/>
            <person name="Nakamura N."/>
            <person name="Yamazaki S."/>
            <person name="Fujita N."/>
        </authorList>
    </citation>
    <scope>NUCLEOTIDE SEQUENCE [LARGE SCALE GENOMIC DNA]</scope>
    <source>
        <strain evidence="5">ATCC 700054 / DSM 10555 / JCM 9379 / NBRC 101784 / NCIMB 13414 / VKM Ac-1990 / NM-1</strain>
    </source>
</reference>
<keyword evidence="2" id="KW-0732">Signal</keyword>
<dbReference type="RefSeq" id="WP_013862785.1">
    <property type="nucleotide sequence ID" value="NC_015635.1"/>
</dbReference>
<keyword evidence="5" id="KW-1185">Reference proteome</keyword>
<dbReference type="InterPro" id="IPR029058">
    <property type="entry name" value="AB_hydrolase_fold"/>
</dbReference>
<evidence type="ECO:0000256" key="2">
    <source>
        <dbReference type="SAM" id="SignalP"/>
    </source>
</evidence>
<dbReference type="InterPro" id="IPR000639">
    <property type="entry name" value="Epox_hydrolase-like"/>
</dbReference>
<evidence type="ECO:0000313" key="4">
    <source>
        <dbReference type="EMBL" id="BAK34911.1"/>
    </source>
</evidence>
<sequence length="345" mass="38054">MNRRTFTTLLGSGTIGAVLAGTPIAGSQAAEPQTEPQSRRPHPPATRFGPLKRIRAGELDTGYVELGPAAGQPVVLMHGFPYDIHSYAEVAPLLAAAGFRVIVPYFRGYGTTRFRSPKTPRSAQQTAFALDILALMDALSIKRAVLAGYDWGSRTGNIIAALWPHRVRALVSVTGYLITNLQANRTPLPPRAEWAWWYQYYFATERGRQGLADPTYRMDLARLVWTFNSPGWAYDEGTLATTARAFDNPDFVDIVIFNYRWRLSLVGSDPRYATIESRLQAAPNIAVPTITVDGAEDPFTPADDGAGYRSHFTGPYDHRTFAVGHNVPQEDPVAFARAVEDSLRL</sequence>
<dbReference type="Pfam" id="PF00561">
    <property type="entry name" value="Abhydrolase_1"/>
    <property type="match status" value="1"/>
</dbReference>
<dbReference type="KEGG" id="mph:MLP_18970"/>
<feature type="domain" description="AB hydrolase-1" evidence="3">
    <location>
        <begin position="73"/>
        <end position="328"/>
    </location>
</feature>
<dbReference type="HOGENOM" id="CLU_020336_16_1_11"/>
<gene>
    <name evidence="4" type="ordered locus">MLP_18970</name>
</gene>
<dbReference type="GO" id="GO:0003824">
    <property type="term" value="F:catalytic activity"/>
    <property type="evidence" value="ECO:0007669"/>
    <property type="project" value="InterPro"/>
</dbReference>
<evidence type="ECO:0000313" key="5">
    <source>
        <dbReference type="Proteomes" id="UP000007947"/>
    </source>
</evidence>
<dbReference type="PANTHER" id="PTHR43798:SF33">
    <property type="entry name" value="HYDROLASE, PUTATIVE (AFU_ORTHOLOGUE AFUA_2G14860)-RELATED"/>
    <property type="match status" value="1"/>
</dbReference>
<dbReference type="AlphaFoldDB" id="F5XT39"/>
<dbReference type="PRINTS" id="PR00412">
    <property type="entry name" value="EPOXHYDRLASE"/>
</dbReference>